<sequence>MISWRLRYSPKREKKNWRELSTGKRGELLSVILFFQKRQKIIDRGERQRCSNGNSIQAKMVNEFGSNKDYSQYSTLTVPQVGGITNETCRAVASFLFLLKFELVFLSKEWTQKKADILYSPFWTTEVKSDSSHHIHTLAHYSSLFLFHPPANIPPLEWLRGNEYRLSTKLGRSACEYISCTGRVSSPSGGVSDPDIVLCKLKDLAIVQFVSNGPTFKS</sequence>
<reference evidence="1 2" key="1">
    <citation type="submission" date="2016-07" db="EMBL/GenBank/DDBJ databases">
        <title>Pervasive Adenine N6-methylation of Active Genes in Fungi.</title>
        <authorList>
            <consortium name="DOE Joint Genome Institute"/>
            <person name="Mondo S.J."/>
            <person name="Dannebaum R.O."/>
            <person name="Kuo R.C."/>
            <person name="Labutti K."/>
            <person name="Haridas S."/>
            <person name="Kuo A."/>
            <person name="Salamov A."/>
            <person name="Ahrendt S.R."/>
            <person name="Lipzen A."/>
            <person name="Sullivan W."/>
            <person name="Andreopoulos W.B."/>
            <person name="Clum A."/>
            <person name="Lindquist E."/>
            <person name="Daum C."/>
            <person name="Ramamoorthy G.K."/>
            <person name="Gryganskyi A."/>
            <person name="Culley D."/>
            <person name="Magnuson J.K."/>
            <person name="James T.Y."/>
            <person name="O'Malley M.A."/>
            <person name="Stajich J.E."/>
            <person name="Spatafora J.W."/>
            <person name="Visel A."/>
            <person name="Grigoriev I.V."/>
        </authorList>
    </citation>
    <scope>NUCLEOTIDE SEQUENCE [LARGE SCALE GENOMIC DNA]</scope>
    <source>
        <strain evidence="1 2">NRRL 3116</strain>
    </source>
</reference>
<dbReference type="EMBL" id="MCFF01000052">
    <property type="protein sequence ID" value="ORZ05173.1"/>
    <property type="molecule type" value="Genomic_DNA"/>
</dbReference>
<dbReference type="InParanoid" id="A0A1Y2G9Z5"/>
<gene>
    <name evidence="1" type="ORF">BCR41DRAFT_413803</name>
</gene>
<protein>
    <submittedName>
        <fullName evidence="1">Uncharacterized protein</fullName>
    </submittedName>
</protein>
<accession>A0A1Y2G9Z5</accession>
<dbReference type="Proteomes" id="UP000193648">
    <property type="component" value="Unassembled WGS sequence"/>
</dbReference>
<proteinExistence type="predicted"/>
<organism evidence="1 2">
    <name type="scientific">Lobosporangium transversale</name>
    <dbReference type="NCBI Taxonomy" id="64571"/>
    <lineage>
        <taxon>Eukaryota</taxon>
        <taxon>Fungi</taxon>
        <taxon>Fungi incertae sedis</taxon>
        <taxon>Mucoromycota</taxon>
        <taxon>Mortierellomycotina</taxon>
        <taxon>Mortierellomycetes</taxon>
        <taxon>Mortierellales</taxon>
        <taxon>Mortierellaceae</taxon>
        <taxon>Lobosporangium</taxon>
    </lineage>
</organism>
<dbReference type="RefSeq" id="XP_021876948.1">
    <property type="nucleotide sequence ID" value="XM_022029488.1"/>
</dbReference>
<dbReference type="AlphaFoldDB" id="A0A1Y2G9Z5"/>
<comment type="caution">
    <text evidence="1">The sequence shown here is derived from an EMBL/GenBank/DDBJ whole genome shotgun (WGS) entry which is preliminary data.</text>
</comment>
<evidence type="ECO:0000313" key="2">
    <source>
        <dbReference type="Proteomes" id="UP000193648"/>
    </source>
</evidence>
<keyword evidence="2" id="KW-1185">Reference proteome</keyword>
<dbReference type="GeneID" id="33571331"/>
<name>A0A1Y2G9Z5_9FUNG</name>
<evidence type="ECO:0000313" key="1">
    <source>
        <dbReference type="EMBL" id="ORZ05173.1"/>
    </source>
</evidence>